<dbReference type="Proteomes" id="UP000006695">
    <property type="component" value="Chromosome"/>
</dbReference>
<reference evidence="2 3" key="1">
    <citation type="submission" date="2007-05" db="EMBL/GenBank/DDBJ databases">
        <title>Complete sequence of Geobacter uraniireducens Rf4.</title>
        <authorList>
            <consortium name="US DOE Joint Genome Institute"/>
            <person name="Copeland A."/>
            <person name="Lucas S."/>
            <person name="Lapidus A."/>
            <person name="Barry K."/>
            <person name="Detter J.C."/>
            <person name="Glavina del Rio T."/>
            <person name="Hammon N."/>
            <person name="Israni S."/>
            <person name="Dalin E."/>
            <person name="Tice H."/>
            <person name="Pitluck S."/>
            <person name="Chertkov O."/>
            <person name="Brettin T."/>
            <person name="Bruce D."/>
            <person name="Han C."/>
            <person name="Schmutz J."/>
            <person name="Larimer F."/>
            <person name="Land M."/>
            <person name="Hauser L."/>
            <person name="Kyrpides N."/>
            <person name="Mikhailova N."/>
            <person name="Shelobolina E."/>
            <person name="Aklujkar M."/>
            <person name="Lovley D."/>
            <person name="Richardson P."/>
        </authorList>
    </citation>
    <scope>NUCLEOTIDE SEQUENCE [LARGE SCALE GENOMIC DNA]</scope>
    <source>
        <strain evidence="2 3">Rf4</strain>
    </source>
</reference>
<proteinExistence type="predicted"/>
<dbReference type="AlphaFoldDB" id="A5GBR9"/>
<evidence type="ECO:0000313" key="2">
    <source>
        <dbReference type="EMBL" id="ABQ24972.1"/>
    </source>
</evidence>
<feature type="signal peptide" evidence="1">
    <location>
        <begin position="1"/>
        <end position="19"/>
    </location>
</feature>
<organism evidence="2 3">
    <name type="scientific">Geotalea uraniireducens (strain Rf4)</name>
    <name type="common">Geobacter uraniireducens</name>
    <dbReference type="NCBI Taxonomy" id="351605"/>
    <lineage>
        <taxon>Bacteria</taxon>
        <taxon>Pseudomonadati</taxon>
        <taxon>Thermodesulfobacteriota</taxon>
        <taxon>Desulfuromonadia</taxon>
        <taxon>Geobacterales</taxon>
        <taxon>Geobacteraceae</taxon>
        <taxon>Geotalea</taxon>
    </lineage>
</organism>
<dbReference type="PROSITE" id="PS51257">
    <property type="entry name" value="PROKAR_LIPOPROTEIN"/>
    <property type="match status" value="1"/>
</dbReference>
<feature type="chain" id="PRO_5002683390" evidence="1">
    <location>
        <begin position="20"/>
        <end position="170"/>
    </location>
</feature>
<keyword evidence="1" id="KW-0732">Signal</keyword>
<keyword evidence="3" id="KW-1185">Reference proteome</keyword>
<name>A5GBR9_GEOUR</name>
<protein>
    <submittedName>
        <fullName evidence="2">Uncharacterized protein</fullName>
    </submittedName>
</protein>
<dbReference type="KEGG" id="gur:Gura_0763"/>
<sequence>MTTNISKYLLLTLTLLTLAACGGGGGGGTTDTTKTTATVKIALSGTLPAGTAIAGAALTLTLPDNVIPELVNGAVAGSVVTPSGVFAGGALVPVVYKEATASSPGMVVIALASAATTGVAETGEVATVTLRLTNSAAPTAGSFTLDQKVTDTSGKVVSGLSAIVSGVTLQ</sequence>
<accession>A5GBR9</accession>
<dbReference type="EMBL" id="CP000698">
    <property type="protein sequence ID" value="ABQ24972.1"/>
    <property type="molecule type" value="Genomic_DNA"/>
</dbReference>
<dbReference type="RefSeq" id="WP_011937696.1">
    <property type="nucleotide sequence ID" value="NC_009483.1"/>
</dbReference>
<evidence type="ECO:0000313" key="3">
    <source>
        <dbReference type="Proteomes" id="UP000006695"/>
    </source>
</evidence>
<dbReference type="HOGENOM" id="CLU_1568519_0_0_7"/>
<dbReference type="STRING" id="351605.Gura_0763"/>
<gene>
    <name evidence="2" type="ordered locus">Gura_0763</name>
</gene>
<evidence type="ECO:0000256" key="1">
    <source>
        <dbReference type="SAM" id="SignalP"/>
    </source>
</evidence>